<keyword evidence="1" id="KW-0175">Coiled coil</keyword>
<sequence length="601" mass="70408">MNSNFIEELRNLDLLRIANDLKTEKKLTDINSCNKTICYENITNEGKLTFPNESIFEIPKPGRNESANEFAMQLIDKNAATENFILDFQIKSEDEMENQERLTCKKVFNNENDSNPISNGSEDSETLIIYYDESDIDCSISDNETVKFFDKTENDGSNFEERRDNREISRQQNCTNNNAWESNVKIPQEYYGSKIDGFHSCNCEDDFKNSSKDQQLANIKNENIYHEINGKKINVLPDSYVNFKPPKIEQQLYNIEHEDPDILKIFYDESDIDSDYKSDSEISGKGEEITIIESKISENCEISVNKEVCDPDLSVSNDVVSSCINILNHIEKDNNKVKSELNSCLTTETIQSVENTIPDYYEEEKEDLISPGWNEIKSLSTDEERCNGVTKCWQSPSVSDPNKNLTYYSFRKRFLCSKADDTNQRRPLKRQASSSLNDQDAKRVRLSTYIADDRIKSMENERDAKIKDLRKEFDLKIKERFAKHRLLEKRLEHRHLCWYGATSNYEEINGAKLKRIRDQFKREIKNLEVKYERKLKSLQNQYISKINSCYRKRREMLEFRSFYKISKTNSGRDPTLLTRDQQLILEEIENVYKQLDLFYSS</sequence>
<comment type="caution">
    <text evidence="2">The sequence shown here is derived from an EMBL/GenBank/DDBJ whole genome shotgun (WGS) entry which is preliminary data.</text>
</comment>
<evidence type="ECO:0000256" key="1">
    <source>
        <dbReference type="SAM" id="Coils"/>
    </source>
</evidence>
<reference evidence="2 3" key="1">
    <citation type="journal article" date="2019" name="Sci. Rep.">
        <title>Orb-weaving spider Araneus ventricosus genome elucidates the spidroin gene catalogue.</title>
        <authorList>
            <person name="Kono N."/>
            <person name="Nakamura H."/>
            <person name="Ohtoshi R."/>
            <person name="Moran D.A.P."/>
            <person name="Shinohara A."/>
            <person name="Yoshida Y."/>
            <person name="Fujiwara M."/>
            <person name="Mori M."/>
            <person name="Tomita M."/>
            <person name="Arakawa K."/>
        </authorList>
    </citation>
    <scope>NUCLEOTIDE SEQUENCE [LARGE SCALE GENOMIC DNA]</scope>
</reference>
<gene>
    <name evidence="2" type="ORF">AVEN_79428_1</name>
</gene>
<name>A0A4Y2Q0Z4_ARAVE</name>
<feature type="coiled-coil region" evidence="1">
    <location>
        <begin position="510"/>
        <end position="541"/>
    </location>
</feature>
<dbReference type="EMBL" id="BGPR01012682">
    <property type="protein sequence ID" value="GBN57169.1"/>
    <property type="molecule type" value="Genomic_DNA"/>
</dbReference>
<keyword evidence="3" id="KW-1185">Reference proteome</keyword>
<proteinExistence type="predicted"/>
<accession>A0A4Y2Q0Z4</accession>
<dbReference type="AlphaFoldDB" id="A0A4Y2Q0Z4"/>
<protein>
    <submittedName>
        <fullName evidence="2">Uncharacterized protein</fullName>
    </submittedName>
</protein>
<evidence type="ECO:0000313" key="3">
    <source>
        <dbReference type="Proteomes" id="UP000499080"/>
    </source>
</evidence>
<organism evidence="2 3">
    <name type="scientific">Araneus ventricosus</name>
    <name type="common">Orbweaver spider</name>
    <name type="synonym">Epeira ventricosa</name>
    <dbReference type="NCBI Taxonomy" id="182803"/>
    <lineage>
        <taxon>Eukaryota</taxon>
        <taxon>Metazoa</taxon>
        <taxon>Ecdysozoa</taxon>
        <taxon>Arthropoda</taxon>
        <taxon>Chelicerata</taxon>
        <taxon>Arachnida</taxon>
        <taxon>Araneae</taxon>
        <taxon>Araneomorphae</taxon>
        <taxon>Entelegynae</taxon>
        <taxon>Araneoidea</taxon>
        <taxon>Araneidae</taxon>
        <taxon>Araneus</taxon>
    </lineage>
</organism>
<evidence type="ECO:0000313" key="2">
    <source>
        <dbReference type="EMBL" id="GBN57169.1"/>
    </source>
</evidence>
<dbReference type="Proteomes" id="UP000499080">
    <property type="component" value="Unassembled WGS sequence"/>
</dbReference>
<dbReference type="OrthoDB" id="8194883at2759"/>